<accession>A0ABN2XW86</accession>
<gene>
    <name evidence="3" type="ORF">GCM10009824_18120</name>
</gene>
<reference evidence="3 4" key="1">
    <citation type="journal article" date="2019" name="Int. J. Syst. Evol. Microbiol.">
        <title>The Global Catalogue of Microorganisms (GCM) 10K type strain sequencing project: providing services to taxonomists for standard genome sequencing and annotation.</title>
        <authorList>
            <consortium name="The Broad Institute Genomics Platform"/>
            <consortium name="The Broad Institute Genome Sequencing Center for Infectious Disease"/>
            <person name="Wu L."/>
            <person name="Ma J."/>
        </authorList>
    </citation>
    <scope>NUCLEOTIDE SEQUENCE [LARGE SCALE GENOMIC DNA]</scope>
    <source>
        <strain evidence="3 4">JCM 15914</strain>
    </source>
</reference>
<dbReference type="Pfam" id="PF18614">
    <property type="entry name" value="RNase_II_C_S1"/>
    <property type="match status" value="1"/>
</dbReference>
<feature type="compositionally biased region" description="Low complexity" evidence="1">
    <location>
        <begin position="482"/>
        <end position="501"/>
    </location>
</feature>
<protein>
    <submittedName>
        <fullName evidence="3">RNB domain-containing ribonuclease</fullName>
    </submittedName>
</protein>
<dbReference type="Proteomes" id="UP001500166">
    <property type="component" value="Unassembled WGS sequence"/>
</dbReference>
<dbReference type="InterPro" id="IPR040596">
    <property type="entry name" value="RNase_II_C_S1"/>
</dbReference>
<dbReference type="SUPFAM" id="SSF50249">
    <property type="entry name" value="Nucleic acid-binding proteins"/>
    <property type="match status" value="1"/>
</dbReference>
<dbReference type="InterPro" id="IPR050180">
    <property type="entry name" value="RNR_Ribonuclease"/>
</dbReference>
<keyword evidence="4" id="KW-1185">Reference proteome</keyword>
<dbReference type="PANTHER" id="PTHR23355">
    <property type="entry name" value="RIBONUCLEASE"/>
    <property type="match status" value="1"/>
</dbReference>
<sequence>MPIRPHQVQAVPKPLVEGLEKLRQDLDIPEDFSPEVHDAARHAASNPRFPELDRTDLEFVTVDPEGSRDLDQAVFIEATETGFTVWYAIADVAAFVNPGDAIDVEAHVRGQTLYGPHQRTPLHPPELSEDAASLLENETRPAVLWQLTLDATGHQTARTVQRALVRSRAQLTYREVQEALDHGTASESLQLLKTVGQLREQIEHERGGVSLQIPEQEVETTNGEWHIVHRSALPVEGWNAQISLLTGMAAAEIMLEAGVGLLRTLPPADNASLRKLRETAKALRIEWPSEMDYPEFVRTLDPERPDHAAMLYSCTLLFRGAGYLGFNGETPENAQHAALATHYAHVTAPLRRLVDRYASEVCLAVSAGELVPEWVTAALPQLPKEMEASNRKASAYERGIVNMVETFMLSPHVGQEFTGTVVEVDETGEKGRFIIRKPAVEAGIKGVDLPFGQEIRVRLVAAETGNGQSRFELLQPSELAPSSSTGSSGAASVGSTSTTER</sequence>
<dbReference type="Pfam" id="PF00773">
    <property type="entry name" value="RNB"/>
    <property type="match status" value="1"/>
</dbReference>
<proteinExistence type="predicted"/>
<name>A0ABN2XW86_9MICC</name>
<dbReference type="RefSeq" id="WP_344224691.1">
    <property type="nucleotide sequence ID" value="NZ_BAAAQA010000017.1"/>
</dbReference>
<organism evidence="3 4">
    <name type="scientific">Kocuria atrinae</name>
    <dbReference type="NCBI Taxonomy" id="592377"/>
    <lineage>
        <taxon>Bacteria</taxon>
        <taxon>Bacillati</taxon>
        <taxon>Actinomycetota</taxon>
        <taxon>Actinomycetes</taxon>
        <taxon>Micrococcales</taxon>
        <taxon>Micrococcaceae</taxon>
        <taxon>Kocuria</taxon>
    </lineage>
</organism>
<evidence type="ECO:0000313" key="3">
    <source>
        <dbReference type="EMBL" id="GAA2118143.1"/>
    </source>
</evidence>
<evidence type="ECO:0000313" key="4">
    <source>
        <dbReference type="Proteomes" id="UP001500166"/>
    </source>
</evidence>
<feature type="domain" description="RNB" evidence="2">
    <location>
        <begin position="51"/>
        <end position="368"/>
    </location>
</feature>
<dbReference type="InterPro" id="IPR001900">
    <property type="entry name" value="RNase_II/R"/>
</dbReference>
<dbReference type="PANTHER" id="PTHR23355:SF9">
    <property type="entry name" value="DIS3-LIKE EXONUCLEASE 2"/>
    <property type="match status" value="1"/>
</dbReference>
<comment type="caution">
    <text evidence="3">The sequence shown here is derived from an EMBL/GenBank/DDBJ whole genome shotgun (WGS) entry which is preliminary data.</text>
</comment>
<dbReference type="InterPro" id="IPR012340">
    <property type="entry name" value="NA-bd_OB-fold"/>
</dbReference>
<dbReference type="EMBL" id="BAAAQA010000017">
    <property type="protein sequence ID" value="GAA2118143.1"/>
    <property type="molecule type" value="Genomic_DNA"/>
</dbReference>
<feature type="region of interest" description="Disordered" evidence="1">
    <location>
        <begin position="471"/>
        <end position="501"/>
    </location>
</feature>
<dbReference type="SMART" id="SM00955">
    <property type="entry name" value="RNB"/>
    <property type="match status" value="1"/>
</dbReference>
<evidence type="ECO:0000259" key="2">
    <source>
        <dbReference type="SMART" id="SM00955"/>
    </source>
</evidence>
<evidence type="ECO:0000256" key="1">
    <source>
        <dbReference type="SAM" id="MobiDB-lite"/>
    </source>
</evidence>